<dbReference type="Proteomes" id="UP000319462">
    <property type="component" value="Chromosome 23"/>
</dbReference>
<feature type="compositionally biased region" description="Basic residues" evidence="3">
    <location>
        <begin position="324"/>
        <end position="336"/>
    </location>
</feature>
<dbReference type="Gene3D" id="2.40.50.770">
    <property type="entry name" value="RecQ-mediated genome instability protein Rmi1, C-terminal domain"/>
    <property type="match status" value="1"/>
</dbReference>
<comment type="similarity">
    <text evidence="1">Belongs to the RMI1 family.</text>
</comment>
<feature type="domain" description="RecQ mediated genome instability protein 1 OB-fold" evidence="4">
    <location>
        <begin position="117"/>
        <end position="240"/>
    </location>
</feature>
<gene>
    <name evidence="5" type="ORF">LBRM2904_23.0090</name>
</gene>
<dbReference type="EMBL" id="LS997622">
    <property type="protein sequence ID" value="SYZ65989.1"/>
    <property type="molecule type" value="Genomic_DNA"/>
</dbReference>
<evidence type="ECO:0000313" key="5">
    <source>
        <dbReference type="EMBL" id="SYZ65989.1"/>
    </source>
</evidence>
<feature type="region of interest" description="Disordered" evidence="3">
    <location>
        <begin position="303"/>
        <end position="361"/>
    </location>
</feature>
<proteinExistence type="inferred from homology"/>
<dbReference type="AlphaFoldDB" id="A0A3P3Z6X7"/>
<reference evidence="5 6" key="1">
    <citation type="submission" date="2018-09" db="EMBL/GenBank/DDBJ databases">
        <authorList>
            <person name="Peiro R."/>
            <person name="Begona"/>
            <person name="Cbmso G."/>
            <person name="Lopez M."/>
            <person name="Gonzalez S."/>
        </authorList>
    </citation>
    <scope>NUCLEOTIDE SEQUENCE [LARGE SCALE GENOMIC DNA]</scope>
</reference>
<evidence type="ECO:0000256" key="2">
    <source>
        <dbReference type="ARBA" id="ARBA00018987"/>
    </source>
</evidence>
<dbReference type="GO" id="GO:0031422">
    <property type="term" value="C:RecQ family helicase-topoisomerase III complex"/>
    <property type="evidence" value="ECO:0007669"/>
    <property type="project" value="TreeGrafter"/>
</dbReference>
<dbReference type="InterPro" id="IPR042470">
    <property type="entry name" value="RMI1_N_C_sf"/>
</dbReference>
<dbReference type="GO" id="GO:0016604">
    <property type="term" value="C:nuclear body"/>
    <property type="evidence" value="ECO:0007669"/>
    <property type="project" value="TreeGrafter"/>
</dbReference>
<dbReference type="Pfam" id="PF08585">
    <property type="entry name" value="RMI1_N_C"/>
    <property type="match status" value="1"/>
</dbReference>
<dbReference type="GO" id="GO:0000712">
    <property type="term" value="P:resolution of meiotic recombination intermediates"/>
    <property type="evidence" value="ECO:0007669"/>
    <property type="project" value="TreeGrafter"/>
</dbReference>
<dbReference type="PANTHER" id="PTHR14790">
    <property type="entry name" value="RECQ-MEDIATED GENOME INSTABILITY PROTEIN 1 RMI1"/>
    <property type="match status" value="1"/>
</dbReference>
<evidence type="ECO:0000259" key="4">
    <source>
        <dbReference type="Pfam" id="PF08585"/>
    </source>
</evidence>
<dbReference type="InterPro" id="IPR013894">
    <property type="entry name" value="RMI1_OB"/>
</dbReference>
<evidence type="ECO:0000256" key="1">
    <source>
        <dbReference type="ARBA" id="ARBA00006395"/>
    </source>
</evidence>
<feature type="compositionally biased region" description="Gly residues" evidence="3">
    <location>
        <begin position="351"/>
        <end position="361"/>
    </location>
</feature>
<name>A0A3P3Z6X7_LEIBR</name>
<dbReference type="SMART" id="SM01161">
    <property type="entry name" value="DUF1767"/>
    <property type="match status" value="1"/>
</dbReference>
<protein>
    <recommendedName>
        <fullName evidence="2">RecQ-mediated genome instability protein 1</fullName>
    </recommendedName>
</protein>
<evidence type="ECO:0000256" key="3">
    <source>
        <dbReference type="SAM" id="MobiDB-lite"/>
    </source>
</evidence>
<dbReference type="PANTHER" id="PTHR14790:SF15">
    <property type="entry name" value="RECQ-MEDIATED GENOME INSTABILITY PROTEIN 1"/>
    <property type="match status" value="1"/>
</dbReference>
<sequence>MSYLQPLFHAITLARIHHLLRLSCLARAPMRIVVSWLSSSTPIPLFSLLHIPACCVTTSYRGTMTALVEEIREKYSLSLSADYVERCLQSKASLTSLELYQKSLSENLRDICGSSLLPYGIATQVSATLPNAVVMQINASRDATQPLRPCADTSEEEAILNAAVQRNSSKRLLRLQLTDGNVELPALELSTLRVFKGIPTPGEKVLIHKDAEVHNGCIIFSESNVSLLGGEVHQLKQDFLAHRRRLEAGYQTSNGLDGAPRFAPLMVGQQYHRNVTHIGSSADMGQHGGTTLCNANGRGRGRGSYAHSGGGAGYAQQANDSYGRRGRGGGHSRGGRGSRGGDNAYGNDGWRSGGRGGGGHGGRGVGGGVNYCGRVGDVSHHVDTANFQPCTEKFPEINEANFPRLV</sequence>
<organism evidence="5 6">
    <name type="scientific">Leishmania braziliensis MHOM/BR/75/M2904</name>
    <dbReference type="NCBI Taxonomy" id="420245"/>
    <lineage>
        <taxon>Eukaryota</taxon>
        <taxon>Discoba</taxon>
        <taxon>Euglenozoa</taxon>
        <taxon>Kinetoplastea</taxon>
        <taxon>Metakinetoplastina</taxon>
        <taxon>Trypanosomatida</taxon>
        <taxon>Trypanosomatidae</taxon>
        <taxon>Leishmaniinae</taxon>
        <taxon>Leishmania</taxon>
        <taxon>Leishmania braziliensis species complex</taxon>
    </lineage>
</organism>
<accession>A0A3P3Z6X7</accession>
<dbReference type="GO" id="GO:0000724">
    <property type="term" value="P:double-strand break repair via homologous recombination"/>
    <property type="evidence" value="ECO:0007669"/>
    <property type="project" value="TreeGrafter"/>
</dbReference>
<evidence type="ECO:0000313" key="6">
    <source>
        <dbReference type="Proteomes" id="UP000319462"/>
    </source>
</evidence>